<dbReference type="GO" id="GO:0031965">
    <property type="term" value="C:nuclear membrane"/>
    <property type="evidence" value="ECO:0007669"/>
    <property type="project" value="UniProtKB-SubCell"/>
</dbReference>
<dbReference type="InterPro" id="IPR051767">
    <property type="entry name" value="Nucleoporin_NUP42"/>
</dbReference>
<evidence type="ECO:0000256" key="8">
    <source>
        <dbReference type="ARBA" id="ARBA00042384"/>
    </source>
</evidence>
<comment type="subcellular location">
    <subcellularLocation>
        <location evidence="1">Nucleus membrane</location>
        <topology evidence="1">Peripheral membrane protein</topology>
        <orientation evidence="1">Cytoplasmic side</orientation>
    </subcellularLocation>
</comment>
<evidence type="ECO:0000256" key="1">
    <source>
        <dbReference type="ARBA" id="ARBA00004335"/>
    </source>
</evidence>
<accession>A0ABD1ETK2</accession>
<evidence type="ECO:0000313" key="11">
    <source>
        <dbReference type="EMBL" id="KAL1501059.1"/>
    </source>
</evidence>
<reference evidence="11 12" key="1">
    <citation type="submission" date="2024-05" db="EMBL/GenBank/DDBJ databases">
        <title>Genetic variation in Jamaican populations of the coffee berry borer (Hypothenemus hampei).</title>
        <authorList>
            <person name="Errbii M."/>
            <person name="Myrie A."/>
        </authorList>
    </citation>
    <scope>NUCLEOTIDE SEQUENCE [LARGE SCALE GENOMIC DNA]</scope>
    <source>
        <strain evidence="11">JA-Hopewell-2020-01-JO</strain>
        <tissue evidence="11">Whole body</tissue>
    </source>
</reference>
<keyword evidence="5" id="KW-0539">Nucleus</keyword>
<dbReference type="PANTHER" id="PTHR46527">
    <property type="entry name" value="NUCLEOPORIN-LIKE PROTEIN 2"/>
    <property type="match status" value="1"/>
</dbReference>
<keyword evidence="3 9" id="KW-0863">Zinc-finger</keyword>
<dbReference type="PANTHER" id="PTHR46527:SF1">
    <property type="entry name" value="NUCLEOPORIN NUP42"/>
    <property type="match status" value="1"/>
</dbReference>
<feature type="zinc finger region" description="C3H1-type" evidence="9">
    <location>
        <begin position="1"/>
        <end position="25"/>
    </location>
</feature>
<dbReference type="InterPro" id="IPR041367">
    <property type="entry name" value="Znf-CCCH_4"/>
</dbReference>
<keyword evidence="2 9" id="KW-0479">Metal-binding</keyword>
<dbReference type="PROSITE" id="PS50103">
    <property type="entry name" value="ZF_C3H1"/>
    <property type="match status" value="1"/>
</dbReference>
<organism evidence="11 12">
    <name type="scientific">Hypothenemus hampei</name>
    <name type="common">Coffee berry borer</name>
    <dbReference type="NCBI Taxonomy" id="57062"/>
    <lineage>
        <taxon>Eukaryota</taxon>
        <taxon>Metazoa</taxon>
        <taxon>Ecdysozoa</taxon>
        <taxon>Arthropoda</taxon>
        <taxon>Hexapoda</taxon>
        <taxon>Insecta</taxon>
        <taxon>Pterygota</taxon>
        <taxon>Neoptera</taxon>
        <taxon>Endopterygota</taxon>
        <taxon>Coleoptera</taxon>
        <taxon>Polyphaga</taxon>
        <taxon>Cucujiformia</taxon>
        <taxon>Curculionidae</taxon>
        <taxon>Scolytinae</taxon>
        <taxon>Hypothenemus</taxon>
    </lineage>
</organism>
<keyword evidence="4 9" id="KW-0862">Zinc</keyword>
<gene>
    <name evidence="11" type="ORF">ABEB36_006458</name>
</gene>
<dbReference type="InterPro" id="IPR000571">
    <property type="entry name" value="Znf_CCCH"/>
</dbReference>
<dbReference type="InterPro" id="IPR036855">
    <property type="entry name" value="Znf_CCCH_sf"/>
</dbReference>
<evidence type="ECO:0000256" key="5">
    <source>
        <dbReference type="ARBA" id="ARBA00023242"/>
    </source>
</evidence>
<sequence>MTVCKYFLQGNCRFGNNCHFSHEIGGSFHRPTSIVQQSSFAPVQPVVTDINSVVKTVVSDITGAEKGGQWLLSFYAPFKEKPAFPGFEDYSPEEIRWGFYNAQKTGAVAEYTAQVGNLLKTTLAKINSLKNPSIEVVNILQQIYNSPPASLSGTIGQGAFATGQQQSNIFATQTNSGNNIFGGNSVSNNPTNCFAVQSRDTSASSGGNIFANSSSTSGNIFASSNPTSGNIFATSNPVQTTSSPFVSSNNFQGQQTNASLFNNQNVFAQRPPATQSAQNYSASIFRSVNSTSNAIDLTSSTTSEENIMAFYSKIEELTEEEKGWFESDNLDLLHIPLKPPCYEMCFPTMKK</sequence>
<dbReference type="Proteomes" id="UP001566132">
    <property type="component" value="Unassembled WGS sequence"/>
</dbReference>
<feature type="domain" description="C3H1-type" evidence="10">
    <location>
        <begin position="1"/>
        <end position="25"/>
    </location>
</feature>
<evidence type="ECO:0000256" key="7">
    <source>
        <dbReference type="ARBA" id="ARBA00039886"/>
    </source>
</evidence>
<keyword evidence="12" id="KW-1185">Reference proteome</keyword>
<dbReference type="Gene3D" id="4.10.1000.10">
    <property type="entry name" value="Zinc finger, CCCH-type"/>
    <property type="match status" value="1"/>
</dbReference>
<dbReference type="SUPFAM" id="SSF90229">
    <property type="entry name" value="CCCH zinc finger"/>
    <property type="match status" value="1"/>
</dbReference>
<name>A0ABD1ETK2_HYPHA</name>
<dbReference type="Pfam" id="PF18044">
    <property type="entry name" value="zf-CCCH_4"/>
    <property type="match status" value="1"/>
</dbReference>
<dbReference type="EMBL" id="JBDJPC010000005">
    <property type="protein sequence ID" value="KAL1501059.1"/>
    <property type="molecule type" value="Genomic_DNA"/>
</dbReference>
<evidence type="ECO:0000256" key="3">
    <source>
        <dbReference type="ARBA" id="ARBA00022771"/>
    </source>
</evidence>
<comment type="caution">
    <text evidence="11">The sequence shown here is derived from an EMBL/GenBank/DDBJ whole genome shotgun (WGS) entry which is preliminary data.</text>
</comment>
<evidence type="ECO:0000259" key="10">
    <source>
        <dbReference type="PROSITE" id="PS50103"/>
    </source>
</evidence>
<evidence type="ECO:0000256" key="2">
    <source>
        <dbReference type="ARBA" id="ARBA00022723"/>
    </source>
</evidence>
<dbReference type="AlphaFoldDB" id="A0ABD1ETK2"/>
<evidence type="ECO:0000256" key="4">
    <source>
        <dbReference type="ARBA" id="ARBA00022833"/>
    </source>
</evidence>
<proteinExistence type="predicted"/>
<dbReference type="SMART" id="SM00356">
    <property type="entry name" value="ZnF_C3H1"/>
    <property type="match status" value="1"/>
</dbReference>
<evidence type="ECO:0000256" key="9">
    <source>
        <dbReference type="PROSITE-ProRule" id="PRU00723"/>
    </source>
</evidence>
<evidence type="ECO:0000313" key="12">
    <source>
        <dbReference type="Proteomes" id="UP001566132"/>
    </source>
</evidence>
<dbReference type="GO" id="GO:0008270">
    <property type="term" value="F:zinc ion binding"/>
    <property type="evidence" value="ECO:0007669"/>
    <property type="project" value="UniProtKB-KW"/>
</dbReference>
<protein>
    <recommendedName>
        <fullName evidence="7">Nucleoporin NUP42</fullName>
    </recommendedName>
    <alternativeName>
        <fullName evidence="8">Nucleoporin-like protein 2</fullName>
    </alternativeName>
</protein>
<evidence type="ECO:0000256" key="6">
    <source>
        <dbReference type="ARBA" id="ARBA00037262"/>
    </source>
</evidence>
<comment type="function">
    <text evidence="6">Required for the export of mRNAs containing poly(A) tails from the nucleus into the cytoplasm.</text>
</comment>